<evidence type="ECO:0000256" key="1">
    <source>
        <dbReference type="ARBA" id="ARBA00004141"/>
    </source>
</evidence>
<dbReference type="InterPro" id="IPR044777">
    <property type="entry name" value="SLC17A9-like"/>
</dbReference>
<dbReference type="InterPro" id="IPR011701">
    <property type="entry name" value="MFS"/>
</dbReference>
<organism evidence="8 9">
    <name type="scientific">Trichuris trichiura</name>
    <name type="common">Whipworm</name>
    <name type="synonym">Trichocephalus trichiurus</name>
    <dbReference type="NCBI Taxonomy" id="36087"/>
    <lineage>
        <taxon>Eukaryota</taxon>
        <taxon>Metazoa</taxon>
        <taxon>Ecdysozoa</taxon>
        <taxon>Nematoda</taxon>
        <taxon>Enoplea</taxon>
        <taxon>Dorylaimia</taxon>
        <taxon>Trichinellida</taxon>
        <taxon>Trichuridae</taxon>
        <taxon>Trichuris</taxon>
    </lineage>
</organism>
<feature type="transmembrane region" description="Helical" evidence="5">
    <location>
        <begin position="49"/>
        <end position="70"/>
    </location>
</feature>
<sequence length="423" mass="46119">MWPGVLAKFPSSLVPLCCCANFINAADRVIMPIAILGLAKEYKYGLYEQGWILSALPAGYISSQIVGSCAGAQCGGYVLLAFVVLMWSLSTLMTPMVAWSLQLLILTRVVLGIGEGLGLPTIYHLFAEDVPANIRSTAFSYLTAFGSIGQVVAVVVGAQICPHLHWSFPFYIFGGLGLIWCVAWVRYSRYLPPCLPDQSLYFVKAPNPFKQWRTFFCDMSMCSVYLAHFCMNWTSYVVMHWLPVYLHVVFRADPSALSLTCLPYIFNSLFGIGKPLFLNLLVVAVVGHFADSLVNDRRLTLLYVRKLCTTIGLLGPALCLTFFVTLNHFFAAILTVSLSMGLLAFNSAGHLSSHADMCRKYAGVSFAISNTIATLPGLVVGPLTADFVAQSSGRWGPVFVLAAAVNLVGAVVYFSHASTKPVI</sequence>
<feature type="transmembrane region" description="Helical" evidence="5">
    <location>
        <begin position="264"/>
        <end position="290"/>
    </location>
</feature>
<reference evidence="8" key="2">
    <citation type="submission" date="2014-03" db="EMBL/GenBank/DDBJ databases">
        <title>The whipworm genome and dual-species transcriptomics of an intimate host-pathogen interaction.</title>
        <authorList>
            <person name="Foth B.J."/>
            <person name="Tsai I.J."/>
            <person name="Reid A.J."/>
            <person name="Bancroft A.J."/>
            <person name="Nichol S."/>
            <person name="Tracey A."/>
            <person name="Holroyd N."/>
            <person name="Cotton J.A."/>
            <person name="Stanley E.J."/>
            <person name="Zarowiecki M."/>
            <person name="Liu J.Z."/>
            <person name="Huckvale T."/>
            <person name="Cooper P.J."/>
            <person name="Grencis R.K."/>
            <person name="Berriman M."/>
        </authorList>
    </citation>
    <scope>NUCLEOTIDE SEQUENCE [LARGE SCALE GENOMIC DNA]</scope>
</reference>
<dbReference type="GO" id="GO:0016020">
    <property type="term" value="C:membrane"/>
    <property type="evidence" value="ECO:0007669"/>
    <property type="project" value="UniProtKB-SubCell"/>
</dbReference>
<feature type="signal peptide" evidence="6">
    <location>
        <begin position="1"/>
        <end position="19"/>
    </location>
</feature>
<feature type="transmembrane region" description="Helical" evidence="5">
    <location>
        <begin position="329"/>
        <end position="349"/>
    </location>
</feature>
<feature type="transmembrane region" description="Helical" evidence="5">
    <location>
        <begin position="105"/>
        <end position="126"/>
    </location>
</feature>
<evidence type="ECO:0000256" key="3">
    <source>
        <dbReference type="ARBA" id="ARBA00022989"/>
    </source>
</evidence>
<feature type="transmembrane region" description="Helical" evidence="5">
    <location>
        <begin position="302"/>
        <end position="323"/>
    </location>
</feature>
<dbReference type="GO" id="GO:0015291">
    <property type="term" value="F:secondary active transmembrane transporter activity"/>
    <property type="evidence" value="ECO:0007669"/>
    <property type="project" value="UniProtKB-ARBA"/>
</dbReference>
<feature type="transmembrane region" description="Helical" evidence="5">
    <location>
        <begin position="222"/>
        <end position="244"/>
    </location>
</feature>
<dbReference type="Pfam" id="PF07690">
    <property type="entry name" value="MFS_1"/>
    <property type="match status" value="1"/>
</dbReference>
<evidence type="ECO:0000256" key="2">
    <source>
        <dbReference type="ARBA" id="ARBA00022692"/>
    </source>
</evidence>
<dbReference type="PANTHER" id="PTHR11662">
    <property type="entry name" value="SOLUTE CARRIER FAMILY 17"/>
    <property type="match status" value="1"/>
</dbReference>
<dbReference type="AlphaFoldDB" id="A0A077Z1P7"/>
<keyword evidence="9" id="KW-1185">Reference proteome</keyword>
<dbReference type="Proteomes" id="UP000030665">
    <property type="component" value="Unassembled WGS sequence"/>
</dbReference>
<dbReference type="InterPro" id="IPR050382">
    <property type="entry name" value="MFS_Na/Anion_cotransporter"/>
</dbReference>
<feature type="domain" description="Major facilitator superfamily (MFS) profile" evidence="7">
    <location>
        <begin position="13"/>
        <end position="421"/>
    </location>
</feature>
<keyword evidence="2 5" id="KW-0812">Transmembrane</keyword>
<protein>
    <submittedName>
        <fullName evidence="8">MFS 1 domain containing protein</fullName>
    </submittedName>
</protein>
<keyword evidence="4 5" id="KW-0472">Membrane</keyword>
<evidence type="ECO:0000256" key="5">
    <source>
        <dbReference type="SAM" id="Phobius"/>
    </source>
</evidence>
<feature type="transmembrane region" description="Helical" evidence="5">
    <location>
        <begin position="395"/>
        <end position="414"/>
    </location>
</feature>
<keyword evidence="6" id="KW-0732">Signal</keyword>
<dbReference type="STRING" id="36087.A0A077Z1P7"/>
<dbReference type="InterPro" id="IPR020846">
    <property type="entry name" value="MFS_dom"/>
</dbReference>
<gene>
    <name evidence="8" type="ORF">TTRE_0000268701</name>
</gene>
<dbReference type="PANTHER" id="PTHR11662:SF40">
    <property type="entry name" value="MAJOR FACILITATOR SUPERFAMILY (MFS) PROFILE DOMAIN-CONTAINING PROTEIN"/>
    <property type="match status" value="1"/>
</dbReference>
<feature type="transmembrane region" description="Helical" evidence="5">
    <location>
        <begin position="166"/>
        <end position="185"/>
    </location>
</feature>
<evidence type="ECO:0000256" key="4">
    <source>
        <dbReference type="ARBA" id="ARBA00023136"/>
    </source>
</evidence>
<dbReference type="EMBL" id="HG805895">
    <property type="protein sequence ID" value="CDW54417.1"/>
    <property type="molecule type" value="Genomic_DNA"/>
</dbReference>
<dbReference type="InterPro" id="IPR036259">
    <property type="entry name" value="MFS_trans_sf"/>
</dbReference>
<dbReference type="Gene3D" id="1.20.1250.20">
    <property type="entry name" value="MFS general substrate transporter like domains"/>
    <property type="match status" value="2"/>
</dbReference>
<feature type="transmembrane region" description="Helical" evidence="5">
    <location>
        <begin position="77"/>
        <end position="99"/>
    </location>
</feature>
<dbReference type="OrthoDB" id="2250022at2759"/>
<accession>A0A077Z1P7</accession>
<evidence type="ECO:0000256" key="6">
    <source>
        <dbReference type="SAM" id="SignalP"/>
    </source>
</evidence>
<dbReference type="PROSITE" id="PS50850">
    <property type="entry name" value="MFS"/>
    <property type="match status" value="1"/>
</dbReference>
<comment type="subcellular location">
    <subcellularLocation>
        <location evidence="1">Membrane</location>
        <topology evidence="1">Multi-pass membrane protein</topology>
    </subcellularLocation>
</comment>
<feature type="chain" id="PRO_5001728405" evidence="6">
    <location>
        <begin position="20"/>
        <end position="423"/>
    </location>
</feature>
<reference evidence="8" key="1">
    <citation type="submission" date="2014-01" db="EMBL/GenBank/DDBJ databases">
        <authorList>
            <person name="Aslett M."/>
        </authorList>
    </citation>
    <scope>NUCLEOTIDE SEQUENCE</scope>
</reference>
<dbReference type="PROSITE" id="PS00217">
    <property type="entry name" value="SUGAR_TRANSPORT_2"/>
    <property type="match status" value="1"/>
</dbReference>
<dbReference type="SUPFAM" id="SSF103473">
    <property type="entry name" value="MFS general substrate transporter"/>
    <property type="match status" value="1"/>
</dbReference>
<keyword evidence="3 5" id="KW-1133">Transmembrane helix</keyword>
<proteinExistence type="predicted"/>
<feature type="transmembrane region" description="Helical" evidence="5">
    <location>
        <begin position="361"/>
        <end position="383"/>
    </location>
</feature>
<evidence type="ECO:0000313" key="9">
    <source>
        <dbReference type="Proteomes" id="UP000030665"/>
    </source>
</evidence>
<name>A0A077Z1P7_TRITR</name>
<dbReference type="CDD" id="cd17380">
    <property type="entry name" value="MFS_SLC17A9_like"/>
    <property type="match status" value="1"/>
</dbReference>
<dbReference type="InterPro" id="IPR005829">
    <property type="entry name" value="Sugar_transporter_CS"/>
</dbReference>
<evidence type="ECO:0000259" key="7">
    <source>
        <dbReference type="PROSITE" id="PS50850"/>
    </source>
</evidence>
<evidence type="ECO:0000313" key="8">
    <source>
        <dbReference type="EMBL" id="CDW54417.1"/>
    </source>
</evidence>
<feature type="transmembrane region" description="Helical" evidence="5">
    <location>
        <begin position="138"/>
        <end position="160"/>
    </location>
</feature>
<dbReference type="GO" id="GO:0006820">
    <property type="term" value="P:monoatomic anion transport"/>
    <property type="evidence" value="ECO:0007669"/>
    <property type="project" value="TreeGrafter"/>
</dbReference>